<feature type="region of interest" description="Disordered" evidence="1">
    <location>
        <begin position="1"/>
        <end position="78"/>
    </location>
</feature>
<evidence type="ECO:0000256" key="1">
    <source>
        <dbReference type="SAM" id="MobiDB-lite"/>
    </source>
</evidence>
<name>A0ABS4AR24_9PROT</name>
<sequence>MSDDPARALGALYPSTIKPDATAATPASAPTKAAASPATSPAPAAPAPAAQPAKATWQAPDGAQPAKAAQVDPPRDPATLFVEPVKTYADVVAATPLPEGDADAHGLDMGEEGKAAREAVRSAFLASGASAAETSELWGIAVEAARPDAAMPDHDAARAELMAAWGDNYTARLASVRTFFKGVAQKHPAVASEVLKLGLDNSPRFLMALHKAAQRRGR</sequence>
<dbReference type="Proteomes" id="UP000680815">
    <property type="component" value="Unassembled WGS sequence"/>
</dbReference>
<gene>
    <name evidence="2" type="ORF">J5Y09_05225</name>
</gene>
<protein>
    <submittedName>
        <fullName evidence="2">Uncharacterized protein</fullName>
    </submittedName>
</protein>
<organism evidence="2 3">
    <name type="scientific">Roseomonas nitratireducens</name>
    <dbReference type="NCBI Taxonomy" id="2820810"/>
    <lineage>
        <taxon>Bacteria</taxon>
        <taxon>Pseudomonadati</taxon>
        <taxon>Pseudomonadota</taxon>
        <taxon>Alphaproteobacteria</taxon>
        <taxon>Acetobacterales</taxon>
        <taxon>Roseomonadaceae</taxon>
        <taxon>Roseomonas</taxon>
    </lineage>
</organism>
<dbReference type="EMBL" id="JAGIYZ010000003">
    <property type="protein sequence ID" value="MBP0463303.1"/>
    <property type="molecule type" value="Genomic_DNA"/>
</dbReference>
<keyword evidence="3" id="KW-1185">Reference proteome</keyword>
<comment type="caution">
    <text evidence="2">The sequence shown here is derived from an EMBL/GenBank/DDBJ whole genome shotgun (WGS) entry which is preliminary data.</text>
</comment>
<reference evidence="2 3" key="1">
    <citation type="submission" date="2021-03" db="EMBL/GenBank/DDBJ databases">
        <authorList>
            <person name="So Y."/>
        </authorList>
    </citation>
    <scope>NUCLEOTIDE SEQUENCE [LARGE SCALE GENOMIC DNA]</scope>
    <source>
        <strain evidence="2 3">PWR1</strain>
    </source>
</reference>
<accession>A0ABS4AR24</accession>
<evidence type="ECO:0000313" key="3">
    <source>
        <dbReference type="Proteomes" id="UP000680815"/>
    </source>
</evidence>
<dbReference type="RefSeq" id="WP_209350691.1">
    <property type="nucleotide sequence ID" value="NZ_JAGIYZ010000003.1"/>
</dbReference>
<feature type="compositionally biased region" description="Low complexity" evidence="1">
    <location>
        <begin position="21"/>
        <end position="60"/>
    </location>
</feature>
<evidence type="ECO:0000313" key="2">
    <source>
        <dbReference type="EMBL" id="MBP0463303.1"/>
    </source>
</evidence>
<proteinExistence type="predicted"/>